<organism evidence="3 4">
    <name type="scientific">Thiomicrorhabdus xiamenensis</name>
    <dbReference type="NCBI Taxonomy" id="2739063"/>
    <lineage>
        <taxon>Bacteria</taxon>
        <taxon>Pseudomonadati</taxon>
        <taxon>Pseudomonadota</taxon>
        <taxon>Gammaproteobacteria</taxon>
        <taxon>Thiotrichales</taxon>
        <taxon>Piscirickettsiaceae</taxon>
        <taxon>Thiomicrorhabdus</taxon>
    </lineage>
</organism>
<evidence type="ECO:0000256" key="1">
    <source>
        <dbReference type="SAM" id="MobiDB-lite"/>
    </source>
</evidence>
<accession>A0A7D4NQM5</accession>
<dbReference type="AlphaFoldDB" id="A0A7D4NQM5"/>
<dbReference type="KEGG" id="txa:HQN79_07015"/>
<protein>
    <submittedName>
        <fullName evidence="3">Uncharacterized protein</fullName>
    </submittedName>
</protein>
<feature type="region of interest" description="Disordered" evidence="1">
    <location>
        <begin position="38"/>
        <end position="61"/>
    </location>
</feature>
<gene>
    <name evidence="3" type="ORF">HQN79_07015</name>
</gene>
<sequence length="61" mass="7307">MRKFALILGSAMMLSQTAMAEAPDARGGLDKEQSKYEREMKLQRDRQHRHFHKELKYREKE</sequence>
<evidence type="ECO:0000313" key="3">
    <source>
        <dbReference type="EMBL" id="QKI89331.1"/>
    </source>
</evidence>
<dbReference type="EMBL" id="CP054020">
    <property type="protein sequence ID" value="QKI89331.1"/>
    <property type="molecule type" value="Genomic_DNA"/>
</dbReference>
<feature type="signal peptide" evidence="2">
    <location>
        <begin position="1"/>
        <end position="20"/>
    </location>
</feature>
<keyword evidence="2" id="KW-0732">Signal</keyword>
<evidence type="ECO:0000313" key="4">
    <source>
        <dbReference type="Proteomes" id="UP000504724"/>
    </source>
</evidence>
<keyword evidence="4" id="KW-1185">Reference proteome</keyword>
<dbReference type="RefSeq" id="WP_173285229.1">
    <property type="nucleotide sequence ID" value="NZ_CP054020.1"/>
</dbReference>
<proteinExistence type="predicted"/>
<evidence type="ECO:0000256" key="2">
    <source>
        <dbReference type="SAM" id="SignalP"/>
    </source>
</evidence>
<dbReference type="Proteomes" id="UP000504724">
    <property type="component" value="Chromosome"/>
</dbReference>
<reference evidence="3 4" key="1">
    <citation type="submission" date="2020-05" db="EMBL/GenBank/DDBJ databases">
        <title>Thiomicrorhabdus sediminis sp.nov. and Thiomicrorhabdus xiamenensis sp.nov., novel sulfur-oxidizing bacteria isolated from coastal sediment.</title>
        <authorList>
            <person name="Liu X."/>
        </authorList>
    </citation>
    <scope>NUCLEOTIDE SEQUENCE [LARGE SCALE GENOMIC DNA]</scope>
    <source>
        <strain evidence="3 4">G2</strain>
    </source>
</reference>
<name>A0A7D4NQM5_9GAMM</name>
<feature type="chain" id="PRO_5028866304" evidence="2">
    <location>
        <begin position="21"/>
        <end position="61"/>
    </location>
</feature>